<name>A0A2T0WV07_9BACT</name>
<sequence length="565" mass="60591">MGQALRNRFPLIQSETTILRKTIKIHPADNVLVALVNLENGETIHHEDSTITLIQEVPAKHKFTIQPVKQGEEIIMYGIIVGKALENLSKGSVITTENIKHATNSFGRKTGVFNSIKPDISKFEKRKFQGFHRDDGQVGTANYWLVIPLVFCENRNVEIIKQAFLEELGFSKPNPFKNLVKQMKKALTLGGPSEVEALSLDEAKNTTENRFFENIDGIKFLTHQGGCGGTRQDSEMLCSLLAGYLNNPNVAGGTVLSLGCQNAQISLLEEKLKVINKNFSKPLIVLEQQQEGTEIALLTKAIKATFVGMAEANSQERKPAPLSKLCIGLECGGSDGFSGISANPSVGHASDLIVALGGKTILSEFPELCGVEQELINRCVDENTAEKFAQLMKAYSASAAAVGSGFDMNPSPGNIKDGLITDAIKSAGAAKKGGTSPVSDVLDYGEYVNKAGLNLLCTPGNDVESTTAMAGSGANVILFTTGLGTPTGNPIAPVVKISSNTTLSQRMPDIIDFNTGEIITGEKTIEEMGEELLEMIIKVASGEVVPKAVALGQDDFIPWKRGVSL</sequence>
<evidence type="ECO:0000259" key="3">
    <source>
        <dbReference type="SMART" id="SM00858"/>
    </source>
</evidence>
<dbReference type="PANTHER" id="PTHR30536">
    <property type="entry name" value="ALTRONATE/GALACTARATE DEHYDRATASE"/>
    <property type="match status" value="1"/>
</dbReference>
<gene>
    <name evidence="4" type="ORF">CLW00_101193</name>
</gene>
<keyword evidence="4" id="KW-0378">Hydrolase</keyword>
<accession>A0A2T0WV07</accession>
<dbReference type="InterPro" id="IPR048332">
    <property type="entry name" value="GD_AH_C"/>
</dbReference>
<dbReference type="InterPro" id="IPR013974">
    <property type="entry name" value="SAF"/>
</dbReference>
<dbReference type="CDD" id="cd11613">
    <property type="entry name" value="SAF_AH_GD"/>
    <property type="match status" value="1"/>
</dbReference>
<proteinExistence type="inferred from homology"/>
<dbReference type="InterPro" id="IPR052172">
    <property type="entry name" value="UxaA_altronate/galactarate_dh"/>
</dbReference>
<comment type="caution">
    <text evidence="4">The sequence shown here is derived from an EMBL/GenBank/DDBJ whole genome shotgun (WGS) entry which is preliminary data.</text>
</comment>
<dbReference type="GO" id="GO:0019698">
    <property type="term" value="P:D-galacturonate catabolic process"/>
    <property type="evidence" value="ECO:0007669"/>
    <property type="project" value="TreeGrafter"/>
</dbReference>
<dbReference type="Pfam" id="PF08666">
    <property type="entry name" value="SAF"/>
    <property type="match status" value="1"/>
</dbReference>
<dbReference type="Pfam" id="PF04295">
    <property type="entry name" value="GD_AH_second"/>
    <property type="match status" value="1"/>
</dbReference>
<keyword evidence="5" id="KW-1185">Reference proteome</keyword>
<dbReference type="SMART" id="SM00858">
    <property type="entry name" value="SAF"/>
    <property type="match status" value="1"/>
</dbReference>
<dbReference type="GO" id="GO:0016787">
    <property type="term" value="F:hydrolase activity"/>
    <property type="evidence" value="ECO:0007669"/>
    <property type="project" value="UniProtKB-KW"/>
</dbReference>
<protein>
    <submittedName>
        <fullName evidence="4">Altronate hydrolase</fullName>
    </submittedName>
</protein>
<dbReference type="Proteomes" id="UP000238157">
    <property type="component" value="Unassembled WGS sequence"/>
</dbReference>
<dbReference type="EMBL" id="PVTR01000001">
    <property type="protein sequence ID" value="PRY90532.1"/>
    <property type="molecule type" value="Genomic_DNA"/>
</dbReference>
<dbReference type="Pfam" id="PF20629">
    <property type="entry name" value="GD_AH_C"/>
    <property type="match status" value="1"/>
</dbReference>
<dbReference type="InterPro" id="IPR007392">
    <property type="entry name" value="GD_AH_second"/>
</dbReference>
<reference evidence="4 5" key="1">
    <citation type="submission" date="2018-03" db="EMBL/GenBank/DDBJ databases">
        <title>Genomic Encyclopedia of Archaeal and Bacterial Type Strains, Phase II (KMG-II): from individual species to whole genera.</title>
        <authorList>
            <person name="Goeker M."/>
        </authorList>
    </citation>
    <scope>NUCLEOTIDE SEQUENCE [LARGE SCALE GENOMIC DNA]</scope>
    <source>
        <strain evidence="4 5">DSM 27929</strain>
    </source>
</reference>
<comment type="similarity">
    <text evidence="1">Belongs to the UxaA family.</text>
</comment>
<dbReference type="PANTHER" id="PTHR30536:SF5">
    <property type="entry name" value="ALTRONATE DEHYDRATASE"/>
    <property type="match status" value="1"/>
</dbReference>
<dbReference type="InterPro" id="IPR044144">
    <property type="entry name" value="SAF_UxaA/GarD"/>
</dbReference>
<organism evidence="4 5">
    <name type="scientific">Mongoliibacter ruber</name>
    <dbReference type="NCBI Taxonomy" id="1750599"/>
    <lineage>
        <taxon>Bacteria</taxon>
        <taxon>Pseudomonadati</taxon>
        <taxon>Bacteroidota</taxon>
        <taxon>Cytophagia</taxon>
        <taxon>Cytophagales</taxon>
        <taxon>Cyclobacteriaceae</taxon>
        <taxon>Mongoliibacter</taxon>
    </lineage>
</organism>
<dbReference type="AlphaFoldDB" id="A0A2T0WV07"/>
<evidence type="ECO:0000313" key="4">
    <source>
        <dbReference type="EMBL" id="PRY90532.1"/>
    </source>
</evidence>
<keyword evidence="2" id="KW-0456">Lyase</keyword>
<dbReference type="GO" id="GO:0016829">
    <property type="term" value="F:lyase activity"/>
    <property type="evidence" value="ECO:0007669"/>
    <property type="project" value="UniProtKB-KW"/>
</dbReference>
<evidence type="ECO:0000256" key="2">
    <source>
        <dbReference type="ARBA" id="ARBA00023239"/>
    </source>
</evidence>
<dbReference type="Gene3D" id="2.30.130.110">
    <property type="match status" value="1"/>
</dbReference>
<evidence type="ECO:0000256" key="1">
    <source>
        <dbReference type="ARBA" id="ARBA00010986"/>
    </source>
</evidence>
<evidence type="ECO:0000313" key="5">
    <source>
        <dbReference type="Proteomes" id="UP000238157"/>
    </source>
</evidence>
<feature type="domain" description="SAF" evidence="3">
    <location>
        <begin position="29"/>
        <end position="100"/>
    </location>
</feature>